<dbReference type="PROSITE" id="PS50975">
    <property type="entry name" value="ATP_GRASP"/>
    <property type="match status" value="1"/>
</dbReference>
<dbReference type="InterPro" id="IPR011761">
    <property type="entry name" value="ATP-grasp"/>
</dbReference>
<dbReference type="SUPFAM" id="SSF56059">
    <property type="entry name" value="Glutathione synthetase ATP-binding domain-like"/>
    <property type="match status" value="1"/>
</dbReference>
<sequence length="331" mass="36375">MHITVVYSLPTRRSKQSVYAATDEDTRISAETVAAALTARGAAVSLVPISEDSISDIGNIQADCIFNLIEWDGLDMPLALRAFGQLERLGTPFTGISKQALEGIGDKVHMKQALVGAGLPTPTWQIFETGRETVDPTLPYPVIVKPTVEHCSVGLTHEAVVSDPSKLLSVVKKQIKQFRQPVFAEEFIVGREFQVTVLEGASGLVVLPPAEILFTSSGQRAFLTYGSRWVQTDPDWTTSRVVLAALSAGLRRRLEDISIRAFRTLNYRDYSRLDIRCRGQEVFILEANGNPGVDDSTGYGMSVSFHAAGMSFADFLWEIVLSSLRRKKLRG</sequence>
<reference evidence="5 6" key="1">
    <citation type="journal article" date="2015" name="Nature">
        <title>rRNA introns, odd ribosomes, and small enigmatic genomes across a large radiation of phyla.</title>
        <authorList>
            <person name="Brown C.T."/>
            <person name="Hug L.A."/>
            <person name="Thomas B.C."/>
            <person name="Sharon I."/>
            <person name="Castelle C.J."/>
            <person name="Singh A."/>
            <person name="Wilkins M.J."/>
            <person name="Williams K.H."/>
            <person name="Banfield J.F."/>
        </authorList>
    </citation>
    <scope>NUCLEOTIDE SEQUENCE [LARGE SCALE GENOMIC DNA]</scope>
</reference>
<evidence type="ECO:0000256" key="1">
    <source>
        <dbReference type="ARBA" id="ARBA00010871"/>
    </source>
</evidence>
<dbReference type="Pfam" id="PF07478">
    <property type="entry name" value="Dala_Dala_lig_C"/>
    <property type="match status" value="1"/>
</dbReference>
<organism evidence="5 6">
    <name type="scientific">Candidatus Gottesmanbacteria bacterium GW2011_GWA2_47_9</name>
    <dbReference type="NCBI Taxonomy" id="1618445"/>
    <lineage>
        <taxon>Bacteria</taxon>
        <taxon>Candidatus Gottesmaniibacteriota</taxon>
    </lineage>
</organism>
<dbReference type="Proteomes" id="UP000034739">
    <property type="component" value="Unassembled WGS sequence"/>
</dbReference>
<evidence type="ECO:0000256" key="2">
    <source>
        <dbReference type="ARBA" id="ARBA00022598"/>
    </source>
</evidence>
<dbReference type="GO" id="GO:0008716">
    <property type="term" value="F:D-alanine-D-alanine ligase activity"/>
    <property type="evidence" value="ECO:0007669"/>
    <property type="project" value="InterPro"/>
</dbReference>
<dbReference type="EMBL" id="LCOY01000015">
    <property type="protein sequence ID" value="KKU87985.1"/>
    <property type="molecule type" value="Genomic_DNA"/>
</dbReference>
<keyword evidence="2 5" id="KW-0436">Ligase</keyword>
<name>A0A0G1X0K9_9BACT</name>
<dbReference type="PANTHER" id="PTHR23132:SF23">
    <property type="entry name" value="D-ALANINE--D-ALANINE LIGASE B"/>
    <property type="match status" value="1"/>
</dbReference>
<evidence type="ECO:0000259" key="4">
    <source>
        <dbReference type="PROSITE" id="PS50975"/>
    </source>
</evidence>
<dbReference type="Gene3D" id="3.30.470.20">
    <property type="entry name" value="ATP-grasp fold, B domain"/>
    <property type="match status" value="1"/>
</dbReference>
<comment type="caution">
    <text evidence="5">The sequence shown here is derived from an EMBL/GenBank/DDBJ whole genome shotgun (WGS) entry which is preliminary data.</text>
</comment>
<accession>A0A0G1X0K9</accession>
<evidence type="ECO:0000256" key="3">
    <source>
        <dbReference type="PROSITE-ProRule" id="PRU00409"/>
    </source>
</evidence>
<evidence type="ECO:0000313" key="5">
    <source>
        <dbReference type="EMBL" id="KKU87985.1"/>
    </source>
</evidence>
<dbReference type="GO" id="GO:0046872">
    <property type="term" value="F:metal ion binding"/>
    <property type="evidence" value="ECO:0007669"/>
    <property type="project" value="InterPro"/>
</dbReference>
<protein>
    <submittedName>
        <fullName evidence="5">D-alanine-D-alanine ligase</fullName>
    </submittedName>
</protein>
<comment type="similarity">
    <text evidence="1">Belongs to the D-alanine--D-alanine ligase family.</text>
</comment>
<dbReference type="AlphaFoldDB" id="A0A0G1X0K9"/>
<dbReference type="InterPro" id="IPR011095">
    <property type="entry name" value="Dala_Dala_lig_C"/>
</dbReference>
<dbReference type="GO" id="GO:0005524">
    <property type="term" value="F:ATP binding"/>
    <property type="evidence" value="ECO:0007669"/>
    <property type="project" value="UniProtKB-UniRule"/>
</dbReference>
<dbReference type="Gene3D" id="3.30.1490.20">
    <property type="entry name" value="ATP-grasp fold, A domain"/>
    <property type="match status" value="1"/>
</dbReference>
<proteinExistence type="inferred from homology"/>
<evidence type="ECO:0000313" key="6">
    <source>
        <dbReference type="Proteomes" id="UP000034739"/>
    </source>
</evidence>
<keyword evidence="3" id="KW-0547">Nucleotide-binding</keyword>
<keyword evidence="3" id="KW-0067">ATP-binding</keyword>
<dbReference type="PANTHER" id="PTHR23132">
    <property type="entry name" value="D-ALANINE--D-ALANINE LIGASE"/>
    <property type="match status" value="1"/>
</dbReference>
<feature type="domain" description="ATP-grasp" evidence="4">
    <location>
        <begin position="111"/>
        <end position="321"/>
    </location>
</feature>
<dbReference type="InterPro" id="IPR013815">
    <property type="entry name" value="ATP_grasp_subdomain_1"/>
</dbReference>
<gene>
    <name evidence="5" type="ORF">UY16_C0015G0023</name>
</gene>